<feature type="transmembrane region" description="Helical" evidence="1">
    <location>
        <begin position="254"/>
        <end position="272"/>
    </location>
</feature>
<dbReference type="GO" id="GO:0016757">
    <property type="term" value="F:glycosyltransferase activity"/>
    <property type="evidence" value="ECO:0007669"/>
    <property type="project" value="UniProtKB-KW"/>
</dbReference>
<keyword evidence="3" id="KW-0328">Glycosyltransferase</keyword>
<feature type="transmembrane region" description="Helical" evidence="1">
    <location>
        <begin position="305"/>
        <end position="331"/>
    </location>
</feature>
<accession>A0A1Y6K153</accession>
<name>A0A1Y6K153_9CHLR</name>
<evidence type="ECO:0000313" key="4">
    <source>
        <dbReference type="Proteomes" id="UP000195514"/>
    </source>
</evidence>
<dbReference type="PANTHER" id="PTHR43685">
    <property type="entry name" value="GLYCOSYLTRANSFERASE"/>
    <property type="match status" value="1"/>
</dbReference>
<dbReference type="EMBL" id="LT859958">
    <property type="protein sequence ID" value="SMX53383.1"/>
    <property type="molecule type" value="Genomic_DNA"/>
</dbReference>
<keyword evidence="3" id="KW-0808">Transferase</keyword>
<sequence>MPDSTKSIQTSIIVPCYNEKATIHILLDALYEQTYPRDAMEVVIADGMSNDGTLDAIQAWKNQHPDLSVTVVENHARVIPAALNTAIKASKGAIIVRLDAHSRPDPYYVERSVTALAEGRGQNVGGVWDIQPGSDHWMARSIAVAAGHPIGVGDAKYRYSDQAGYVDTVPFGAFTRELLTQVGLFDETLLSNEDYEFNARIRQAGGKIWFDPQIRTVYYARQNLAELARQYWRYGFWKVHMLKRYPSTIRWRQALPPLFVAGLVVLILLSPFTRWAGYGLAGILAVYSITLFLAGLHLSVKHKTVVYVLGAPLAIACMHLSWGAGFLWGMISPQQRKTG</sequence>
<keyword evidence="1" id="KW-0812">Transmembrane</keyword>
<dbReference type="CDD" id="cd02525">
    <property type="entry name" value="Succinoglycan_BP_ExoA"/>
    <property type="match status" value="1"/>
</dbReference>
<dbReference type="PANTHER" id="PTHR43685:SF2">
    <property type="entry name" value="GLYCOSYLTRANSFERASE 2-LIKE DOMAIN-CONTAINING PROTEIN"/>
    <property type="match status" value="1"/>
</dbReference>
<feature type="transmembrane region" description="Helical" evidence="1">
    <location>
        <begin position="278"/>
        <end position="298"/>
    </location>
</feature>
<dbReference type="EC" id="2.4.-.-" evidence="3"/>
<dbReference type="InterPro" id="IPR050834">
    <property type="entry name" value="Glycosyltransf_2"/>
</dbReference>
<evidence type="ECO:0000256" key="1">
    <source>
        <dbReference type="SAM" id="Phobius"/>
    </source>
</evidence>
<dbReference type="Proteomes" id="UP000195514">
    <property type="component" value="Chromosome I"/>
</dbReference>
<gene>
    <name evidence="3" type="ORF">CFX1CAM_0317</name>
</gene>
<dbReference type="KEGG" id="abat:CFX1CAM_0317"/>
<keyword evidence="1" id="KW-1133">Transmembrane helix</keyword>
<dbReference type="RefSeq" id="WP_231940996.1">
    <property type="nucleotide sequence ID" value="NZ_LT859958.1"/>
</dbReference>
<evidence type="ECO:0000259" key="2">
    <source>
        <dbReference type="Pfam" id="PF00535"/>
    </source>
</evidence>
<dbReference type="Gene3D" id="3.90.550.10">
    <property type="entry name" value="Spore Coat Polysaccharide Biosynthesis Protein SpsA, Chain A"/>
    <property type="match status" value="1"/>
</dbReference>
<dbReference type="Pfam" id="PF00535">
    <property type="entry name" value="Glycos_transf_2"/>
    <property type="match status" value="1"/>
</dbReference>
<reference evidence="4" key="1">
    <citation type="submission" date="2017-05" db="EMBL/GenBank/DDBJ databases">
        <authorList>
            <person name="Kirkegaard R."/>
            <person name="Mcilroy J S."/>
        </authorList>
    </citation>
    <scope>NUCLEOTIDE SEQUENCE [LARGE SCALE GENOMIC DNA]</scope>
</reference>
<dbReference type="SUPFAM" id="SSF53448">
    <property type="entry name" value="Nucleotide-diphospho-sugar transferases"/>
    <property type="match status" value="1"/>
</dbReference>
<dbReference type="InterPro" id="IPR029044">
    <property type="entry name" value="Nucleotide-diphossugar_trans"/>
</dbReference>
<protein>
    <submittedName>
        <fullName evidence="3">Putative glycosyltransferase</fullName>
        <ecNumber evidence="3">2.4.-.-</ecNumber>
    </submittedName>
</protein>
<evidence type="ECO:0000313" key="3">
    <source>
        <dbReference type="EMBL" id="SMX53383.1"/>
    </source>
</evidence>
<dbReference type="InterPro" id="IPR001173">
    <property type="entry name" value="Glyco_trans_2-like"/>
</dbReference>
<dbReference type="AlphaFoldDB" id="A0A1Y6K153"/>
<keyword evidence="1" id="KW-0472">Membrane</keyword>
<organism evidence="3 4">
    <name type="scientific">Candidatus Brevifilum fermentans</name>
    <dbReference type="NCBI Taxonomy" id="1986204"/>
    <lineage>
        <taxon>Bacteria</taxon>
        <taxon>Bacillati</taxon>
        <taxon>Chloroflexota</taxon>
        <taxon>Anaerolineae</taxon>
        <taxon>Anaerolineales</taxon>
        <taxon>Anaerolineaceae</taxon>
        <taxon>Candidatus Brevifilum</taxon>
    </lineage>
</organism>
<proteinExistence type="predicted"/>
<feature type="domain" description="Glycosyltransferase 2-like" evidence="2">
    <location>
        <begin position="11"/>
        <end position="177"/>
    </location>
</feature>
<keyword evidence="4" id="KW-1185">Reference proteome</keyword>